<comment type="caution">
    <text evidence="1">The sequence shown here is derived from an EMBL/GenBank/DDBJ whole genome shotgun (WGS) entry which is preliminary data.</text>
</comment>
<dbReference type="PANTHER" id="PTHR36451">
    <property type="entry name" value="PAPS-DEPENDENT SULFOTRANSFERASE STF3"/>
    <property type="match status" value="1"/>
</dbReference>
<reference evidence="1 2" key="1">
    <citation type="submission" date="2018-08" db="EMBL/GenBank/DDBJ databases">
        <title>Wenzhouxiangella salilacus sp. nov., a novel bacterium isolated from a saline lake in Xinjiang Province, China.</title>
        <authorList>
            <person name="Han S."/>
        </authorList>
    </citation>
    <scope>NUCLEOTIDE SEQUENCE [LARGE SCALE GENOMIC DNA]</scope>
    <source>
        <strain evidence="1 2">XDB06</strain>
    </source>
</reference>
<dbReference type="OrthoDB" id="9815894at2"/>
<dbReference type="SUPFAM" id="SSF52540">
    <property type="entry name" value="P-loop containing nucleoside triphosphate hydrolases"/>
    <property type="match status" value="1"/>
</dbReference>
<dbReference type="GO" id="GO:0016740">
    <property type="term" value="F:transferase activity"/>
    <property type="evidence" value="ECO:0007669"/>
    <property type="project" value="UniProtKB-KW"/>
</dbReference>
<dbReference type="Gene3D" id="3.40.50.300">
    <property type="entry name" value="P-loop containing nucleotide triphosphate hydrolases"/>
    <property type="match status" value="1"/>
</dbReference>
<gene>
    <name evidence="1" type="ORF">DZC52_13850</name>
</gene>
<keyword evidence="1" id="KW-0808">Transferase</keyword>
<proteinExistence type="predicted"/>
<protein>
    <submittedName>
        <fullName evidence="1">Sulfotransferase</fullName>
    </submittedName>
</protein>
<name>A0A3E1K5F8_9GAMM</name>
<dbReference type="Proteomes" id="UP000260351">
    <property type="component" value="Unassembled WGS sequence"/>
</dbReference>
<evidence type="ECO:0000313" key="2">
    <source>
        <dbReference type="Proteomes" id="UP000260351"/>
    </source>
</evidence>
<organism evidence="1 2">
    <name type="scientific">Wenzhouxiangella sediminis</name>
    <dbReference type="NCBI Taxonomy" id="1792836"/>
    <lineage>
        <taxon>Bacteria</taxon>
        <taxon>Pseudomonadati</taxon>
        <taxon>Pseudomonadota</taxon>
        <taxon>Gammaproteobacteria</taxon>
        <taxon>Chromatiales</taxon>
        <taxon>Wenzhouxiangellaceae</taxon>
        <taxon>Wenzhouxiangella</taxon>
    </lineage>
</organism>
<sequence length="377" mass="43852">MTQTVREQRRHVPKSLHWRARFFERTAPAWRHLARLESSVLRDEIEKIGIEQPIYIAGVPRAGSTILTELLSRHPDVTSHRYSDFPNVYTPYWRNWLAQRSGRQQAEMVERAHRDRIMVSNESPEAVEEVIWMQFFGRLHDPTRDQVLTENTSNPEFEGFYRDHIRKLLLARNRSRYLAKGNYNTTRIRYIRKLLPDARFIVPVRNPVNQVASLIKQDRLFRQANEEDPRVARQLGMSGHFEFGPGRRAVCIGDGKDARRIKEHWEAGRSVAGWALYWNSVYSHVLESMAQDTQLEPAVYFLRYEDLCADPEAVISKVLDHARLDVDRATSLIAEYAERISEPEYYQPDFSTAELDDLASICQPAARKLGYSLRGGV</sequence>
<dbReference type="RefSeq" id="WP_116651742.1">
    <property type="nucleotide sequence ID" value="NZ_QUZK01000051.1"/>
</dbReference>
<dbReference type="InterPro" id="IPR052736">
    <property type="entry name" value="Stf3_sulfotransferase"/>
</dbReference>
<dbReference type="AlphaFoldDB" id="A0A3E1K5F8"/>
<dbReference type="PANTHER" id="PTHR36451:SF1">
    <property type="entry name" value="OMEGA-HYDROXY-BETA-DIHYDROMENAQUINONE-9 SULFOTRANSFERASE STF3"/>
    <property type="match status" value="1"/>
</dbReference>
<accession>A0A3E1K5F8</accession>
<dbReference type="EMBL" id="QUZK01000051">
    <property type="protein sequence ID" value="RFF29188.1"/>
    <property type="molecule type" value="Genomic_DNA"/>
</dbReference>
<evidence type="ECO:0000313" key="1">
    <source>
        <dbReference type="EMBL" id="RFF29188.1"/>
    </source>
</evidence>
<keyword evidence="2" id="KW-1185">Reference proteome</keyword>
<dbReference type="Pfam" id="PF13469">
    <property type="entry name" value="Sulfotransfer_3"/>
    <property type="match status" value="1"/>
</dbReference>
<dbReference type="InterPro" id="IPR027417">
    <property type="entry name" value="P-loop_NTPase"/>
</dbReference>